<gene>
    <name evidence="1" type="ORF">AOB46_01595</name>
</gene>
<dbReference type="OrthoDB" id="1275063at2"/>
<sequence length="87" mass="10256">MKVTTIMYAPTAVTQFTYRFNKENNTHIEHTHEIIEGSPFVTIDFKETSRDLVFHYSYELGRIQKYLAQQGEELLPLADYPFPPEKE</sequence>
<evidence type="ECO:0000313" key="1">
    <source>
        <dbReference type="EMBL" id="KPE52728.1"/>
    </source>
</evidence>
<name>A0A0N0ZYK5_CHRID</name>
<reference evidence="1 2" key="1">
    <citation type="journal article" date="2015" name="Genom Data">
        <title>Draft genome sequence of a multidrug-resistant Chryseobacterium indologenes isolate from Malaysia.</title>
        <authorList>
            <person name="Yu C.Y."/>
            <person name="Ang G.Y."/>
            <person name="Cheng H.J."/>
            <person name="Cheong Y.M."/>
            <person name="Yin W.F."/>
            <person name="Chan K.G."/>
        </authorList>
    </citation>
    <scope>NUCLEOTIDE SEQUENCE [LARGE SCALE GENOMIC DNA]</scope>
    <source>
        <strain evidence="1 2">CI_885</strain>
    </source>
</reference>
<accession>A0A0N0ZYK5</accession>
<dbReference type="PATRIC" id="fig|253.9.peg.336"/>
<evidence type="ECO:0000313" key="2">
    <source>
        <dbReference type="Proteomes" id="UP000037953"/>
    </source>
</evidence>
<reference evidence="2" key="2">
    <citation type="submission" date="2015-09" db="EMBL/GenBank/DDBJ databases">
        <title>Draft genome sequence of a multidrug-resistant Chryseobacterium indologenes isolate from Malaysia.</title>
        <authorList>
            <person name="Yu C.Y."/>
            <person name="Ang G.Y."/>
            <person name="Chan K.-G."/>
        </authorList>
    </citation>
    <scope>NUCLEOTIDE SEQUENCE [LARGE SCALE GENOMIC DNA]</scope>
    <source>
        <strain evidence="2">CI_885</strain>
    </source>
</reference>
<proteinExistence type="predicted"/>
<dbReference type="EMBL" id="LJOD01000001">
    <property type="protein sequence ID" value="KPE52728.1"/>
    <property type="molecule type" value="Genomic_DNA"/>
</dbReference>
<dbReference type="AlphaFoldDB" id="A0A0N0ZYK5"/>
<comment type="caution">
    <text evidence="1">The sequence shown here is derived from an EMBL/GenBank/DDBJ whole genome shotgun (WGS) entry which is preliminary data.</text>
</comment>
<organism evidence="1 2">
    <name type="scientific">Chryseobacterium indologenes</name>
    <name type="common">Flavobacterium indologenes</name>
    <dbReference type="NCBI Taxonomy" id="253"/>
    <lineage>
        <taxon>Bacteria</taxon>
        <taxon>Pseudomonadati</taxon>
        <taxon>Bacteroidota</taxon>
        <taxon>Flavobacteriia</taxon>
        <taxon>Flavobacteriales</taxon>
        <taxon>Weeksellaceae</taxon>
        <taxon>Chryseobacterium group</taxon>
        <taxon>Chryseobacterium</taxon>
    </lineage>
</organism>
<dbReference type="RefSeq" id="WP_062696290.1">
    <property type="nucleotide sequence ID" value="NZ_LJOD01000001.1"/>
</dbReference>
<dbReference type="Proteomes" id="UP000037953">
    <property type="component" value="Unassembled WGS sequence"/>
</dbReference>
<protein>
    <submittedName>
        <fullName evidence="1">Uncharacterized protein</fullName>
    </submittedName>
</protein>